<feature type="region of interest" description="Disordered" evidence="1">
    <location>
        <begin position="189"/>
        <end position="209"/>
    </location>
</feature>
<accession>A0AA39SZD6</accession>
<reference evidence="2" key="2">
    <citation type="submission" date="2023-06" db="EMBL/GenBank/DDBJ databases">
        <authorList>
            <person name="Swenson N.G."/>
            <person name="Wegrzyn J.L."/>
            <person name="Mcevoy S.L."/>
        </authorList>
    </citation>
    <scope>NUCLEOTIDE SEQUENCE</scope>
    <source>
        <strain evidence="2">NS2018</strain>
        <tissue evidence="2">Leaf</tissue>
    </source>
</reference>
<dbReference type="AlphaFoldDB" id="A0AA39SZD6"/>
<feature type="compositionally biased region" description="Polar residues" evidence="1">
    <location>
        <begin position="199"/>
        <end position="209"/>
    </location>
</feature>
<keyword evidence="3" id="KW-1185">Reference proteome</keyword>
<dbReference type="Proteomes" id="UP001168877">
    <property type="component" value="Unassembled WGS sequence"/>
</dbReference>
<sequence>MWRKNLDLRGARTQGRLEERQEGTEGGLQPLSSGGGGSGKEDGGLQPVRSGSPNCQVSTSTASVRVSKDAEDIIQQNIQPMVIGSGLSQDSGLLKIGPVEEGRTSPKQPEERGLKDVGPGQDVGPVLTIEGPFLGQVITEDNRLVVHSKPEETSVLLQSNARNWKRMARAKQSEVLSPNQSSLFRRIQTVSTKGKKSSQGRGISSTSKSKFNLAGKRSGLGNFLSSTQSSSLPRGTFLSSLKKREIQFGKRKLCMGSVGESGTTKKVRVPFNFSADGWHWNEVEKYKFTSELVSKLEDYGRLSQRNFSFADKVDTTKYAKLDVSRLYPELSHWKYFLDKYPDIRDLKMYRDRRKLEEDLRNYRKGIVDCYFARNCLNKFCGCILIKLTRRSRT</sequence>
<gene>
    <name evidence="2" type="ORF">LWI29_021862</name>
</gene>
<feature type="compositionally biased region" description="Basic and acidic residues" evidence="1">
    <location>
        <begin position="98"/>
        <end position="115"/>
    </location>
</feature>
<dbReference type="EMBL" id="JAUESC010000003">
    <property type="protein sequence ID" value="KAK0601174.1"/>
    <property type="molecule type" value="Genomic_DNA"/>
</dbReference>
<protein>
    <submittedName>
        <fullName evidence="2">Uncharacterized protein</fullName>
    </submittedName>
</protein>
<feature type="compositionally biased region" description="Basic and acidic residues" evidence="1">
    <location>
        <begin position="1"/>
        <end position="23"/>
    </location>
</feature>
<evidence type="ECO:0000256" key="1">
    <source>
        <dbReference type="SAM" id="MobiDB-lite"/>
    </source>
</evidence>
<comment type="caution">
    <text evidence="2">The sequence shown here is derived from an EMBL/GenBank/DDBJ whole genome shotgun (WGS) entry which is preliminary data.</text>
</comment>
<proteinExistence type="predicted"/>
<feature type="compositionally biased region" description="Polar residues" evidence="1">
    <location>
        <begin position="49"/>
        <end position="64"/>
    </location>
</feature>
<feature type="region of interest" description="Disordered" evidence="1">
    <location>
        <begin position="98"/>
        <end position="125"/>
    </location>
</feature>
<evidence type="ECO:0000313" key="3">
    <source>
        <dbReference type="Proteomes" id="UP001168877"/>
    </source>
</evidence>
<evidence type="ECO:0000313" key="2">
    <source>
        <dbReference type="EMBL" id="KAK0601174.1"/>
    </source>
</evidence>
<name>A0AA39SZD6_ACESA</name>
<reference evidence="2" key="1">
    <citation type="journal article" date="2022" name="Plant J.">
        <title>Strategies of tolerance reflected in two North American maple genomes.</title>
        <authorList>
            <person name="McEvoy S.L."/>
            <person name="Sezen U.U."/>
            <person name="Trouern-Trend A."/>
            <person name="McMahon S.M."/>
            <person name="Schaberg P.G."/>
            <person name="Yang J."/>
            <person name="Wegrzyn J.L."/>
            <person name="Swenson N.G."/>
        </authorList>
    </citation>
    <scope>NUCLEOTIDE SEQUENCE</scope>
    <source>
        <strain evidence="2">NS2018</strain>
    </source>
</reference>
<feature type="region of interest" description="Disordered" evidence="1">
    <location>
        <begin position="1"/>
        <end position="66"/>
    </location>
</feature>
<organism evidence="2 3">
    <name type="scientific">Acer saccharum</name>
    <name type="common">Sugar maple</name>
    <dbReference type="NCBI Taxonomy" id="4024"/>
    <lineage>
        <taxon>Eukaryota</taxon>
        <taxon>Viridiplantae</taxon>
        <taxon>Streptophyta</taxon>
        <taxon>Embryophyta</taxon>
        <taxon>Tracheophyta</taxon>
        <taxon>Spermatophyta</taxon>
        <taxon>Magnoliopsida</taxon>
        <taxon>eudicotyledons</taxon>
        <taxon>Gunneridae</taxon>
        <taxon>Pentapetalae</taxon>
        <taxon>rosids</taxon>
        <taxon>malvids</taxon>
        <taxon>Sapindales</taxon>
        <taxon>Sapindaceae</taxon>
        <taxon>Hippocastanoideae</taxon>
        <taxon>Acereae</taxon>
        <taxon>Acer</taxon>
    </lineage>
</organism>